<dbReference type="InterPro" id="IPR013786">
    <property type="entry name" value="AcylCoA_DH/ox_N"/>
</dbReference>
<dbReference type="CDD" id="cd00567">
    <property type="entry name" value="ACAD"/>
    <property type="match status" value="1"/>
</dbReference>
<evidence type="ECO:0000256" key="5">
    <source>
        <dbReference type="ARBA" id="ARBA00023002"/>
    </source>
</evidence>
<evidence type="ECO:0000256" key="3">
    <source>
        <dbReference type="ARBA" id="ARBA00022630"/>
    </source>
</evidence>
<dbReference type="Pfam" id="PF02771">
    <property type="entry name" value="Acyl-CoA_dh_N"/>
    <property type="match status" value="1"/>
</dbReference>
<evidence type="ECO:0000256" key="2">
    <source>
        <dbReference type="ARBA" id="ARBA00009347"/>
    </source>
</evidence>
<dbReference type="SUPFAM" id="SSF47203">
    <property type="entry name" value="Acyl-CoA dehydrogenase C-terminal domain-like"/>
    <property type="match status" value="1"/>
</dbReference>
<dbReference type="PANTHER" id="PTHR43884">
    <property type="entry name" value="ACYL-COA DEHYDROGENASE"/>
    <property type="match status" value="1"/>
</dbReference>
<name>U2YLK0_9SPHN</name>
<comment type="cofactor">
    <cofactor evidence="1">
        <name>FAD</name>
        <dbReference type="ChEBI" id="CHEBI:57692"/>
    </cofactor>
</comment>
<dbReference type="Gene3D" id="1.20.140.10">
    <property type="entry name" value="Butyryl-CoA Dehydrogenase, subunit A, domain 3"/>
    <property type="match status" value="1"/>
</dbReference>
<dbReference type="InterPro" id="IPR009100">
    <property type="entry name" value="AcylCoA_DH/oxidase_NM_dom_sf"/>
</dbReference>
<protein>
    <submittedName>
        <fullName evidence="8">Putative acyl-CoA dehydrogenase</fullName>
    </submittedName>
</protein>
<sequence length="373" mass="39629">MDLSISEEQDALQRSVRALCDDRFPTSAVRACEQNPAAVSAIYDDLFAMGLGGILIDENAGGLSLGLTEMVVTQMELGRALVPMLFAESTVLASGILAHSNDAAVRALLPQLASGEKRASCAWQEQGRPLPDNARATQLSDGGTLDGTKVLVADADMVDYLIVLASDTAGQNAWCLVARDAAGIERVDLPNMADLSMANVTFVQTPVLATIARGDAATAAWEQAQTAMKIAIAAQAVGGAEKALEITRDYACTRQQFGQPIGAFQSIAHYLADAAVNVEGARMLVYRAAAATDYGEPAKTWADLAKMKACQVYRDVSALAIQIHGGIGFTLEADPQLYYRRAKHLQLMYGDPLDLQERAGEALISGTHKVLEA</sequence>
<dbReference type="Gene3D" id="1.10.540.10">
    <property type="entry name" value="Acyl-CoA dehydrogenase/oxidase, N-terminal domain"/>
    <property type="match status" value="1"/>
</dbReference>
<comment type="similarity">
    <text evidence="2">Belongs to the acyl-CoA dehydrogenase family.</text>
</comment>
<evidence type="ECO:0000259" key="6">
    <source>
        <dbReference type="Pfam" id="PF00441"/>
    </source>
</evidence>
<organism evidence="8 9">
    <name type="scientific">Caenibius tardaugens NBRC 16725</name>
    <dbReference type="NCBI Taxonomy" id="1219035"/>
    <lineage>
        <taxon>Bacteria</taxon>
        <taxon>Pseudomonadati</taxon>
        <taxon>Pseudomonadota</taxon>
        <taxon>Alphaproteobacteria</taxon>
        <taxon>Sphingomonadales</taxon>
        <taxon>Erythrobacteraceae</taxon>
        <taxon>Caenibius</taxon>
    </lineage>
</organism>
<comment type="caution">
    <text evidence="8">The sequence shown here is derived from an EMBL/GenBank/DDBJ whole genome shotgun (WGS) entry which is preliminary data.</text>
</comment>
<feature type="domain" description="Acyl-CoA dehydrogenase/oxidase C-terminal" evidence="6">
    <location>
        <begin position="228"/>
        <end position="350"/>
    </location>
</feature>
<dbReference type="Pfam" id="PF00441">
    <property type="entry name" value="Acyl-CoA_dh_1"/>
    <property type="match status" value="1"/>
</dbReference>
<dbReference type="InterPro" id="IPR037069">
    <property type="entry name" value="AcylCoA_DH/ox_N_sf"/>
</dbReference>
<evidence type="ECO:0000259" key="7">
    <source>
        <dbReference type="Pfam" id="PF02771"/>
    </source>
</evidence>
<feature type="domain" description="Acyl-CoA dehydrogenase/oxidase N-terminal" evidence="7">
    <location>
        <begin position="6"/>
        <end position="116"/>
    </location>
</feature>
<accession>U2YLK0</accession>
<dbReference type="InterPro" id="IPR046373">
    <property type="entry name" value="Acyl-CoA_Oxase/DH_mid-dom_sf"/>
</dbReference>
<dbReference type="RefSeq" id="WP_021690446.1">
    <property type="nucleotide sequence ID" value="NZ_BASZ01000005.1"/>
</dbReference>
<evidence type="ECO:0000313" key="9">
    <source>
        <dbReference type="Proteomes" id="UP000016568"/>
    </source>
</evidence>
<dbReference type="InterPro" id="IPR009075">
    <property type="entry name" value="AcylCo_DH/oxidase_C"/>
</dbReference>
<dbReference type="OrthoDB" id="7328575at2"/>
<dbReference type="Proteomes" id="UP000016568">
    <property type="component" value="Unassembled WGS sequence"/>
</dbReference>
<evidence type="ECO:0000256" key="1">
    <source>
        <dbReference type="ARBA" id="ARBA00001974"/>
    </source>
</evidence>
<dbReference type="PANTHER" id="PTHR43884:SF20">
    <property type="entry name" value="ACYL-COA DEHYDROGENASE FADE28"/>
    <property type="match status" value="1"/>
</dbReference>
<dbReference type="GO" id="GO:0050660">
    <property type="term" value="F:flavin adenine dinucleotide binding"/>
    <property type="evidence" value="ECO:0007669"/>
    <property type="project" value="InterPro"/>
</dbReference>
<reference evidence="8 9" key="1">
    <citation type="submission" date="2013-09" db="EMBL/GenBank/DDBJ databases">
        <title>Whole genome shotgun sequence of Novosphingobium tardaugens NBRC 16725.</title>
        <authorList>
            <person name="Isaki S."/>
            <person name="Hosoyama A."/>
            <person name="Tsuchikane K."/>
            <person name="Katsumata H."/>
            <person name="Ando Y."/>
            <person name="Yamazaki S."/>
            <person name="Fujita N."/>
        </authorList>
    </citation>
    <scope>NUCLEOTIDE SEQUENCE [LARGE SCALE GENOMIC DNA]</scope>
    <source>
        <strain evidence="8 9">NBRC 16725</strain>
    </source>
</reference>
<dbReference type="GO" id="GO:0003995">
    <property type="term" value="F:acyl-CoA dehydrogenase activity"/>
    <property type="evidence" value="ECO:0007669"/>
    <property type="project" value="TreeGrafter"/>
</dbReference>
<evidence type="ECO:0000256" key="4">
    <source>
        <dbReference type="ARBA" id="ARBA00022827"/>
    </source>
</evidence>
<dbReference type="AlphaFoldDB" id="U2YLK0"/>
<evidence type="ECO:0000313" key="8">
    <source>
        <dbReference type="EMBL" id="GAD49540.1"/>
    </source>
</evidence>
<keyword evidence="3" id="KW-0285">Flavoprotein</keyword>
<keyword evidence="4" id="KW-0274">FAD</keyword>
<keyword evidence="5" id="KW-0560">Oxidoreductase</keyword>
<keyword evidence="9" id="KW-1185">Reference proteome</keyword>
<proteinExistence type="inferred from homology"/>
<dbReference type="InterPro" id="IPR036250">
    <property type="entry name" value="AcylCo_DH-like_C"/>
</dbReference>
<dbReference type="Gene3D" id="2.40.110.10">
    <property type="entry name" value="Butyryl-CoA Dehydrogenase, subunit A, domain 2"/>
    <property type="match status" value="1"/>
</dbReference>
<dbReference type="KEGG" id="ntd:EGO55_13565"/>
<gene>
    <name evidence="8" type="ORF">NT2_05_04610</name>
</gene>
<dbReference type="eggNOG" id="COG1960">
    <property type="taxonomic scope" value="Bacteria"/>
</dbReference>
<dbReference type="EMBL" id="BASZ01000005">
    <property type="protein sequence ID" value="GAD49540.1"/>
    <property type="molecule type" value="Genomic_DNA"/>
</dbReference>
<dbReference type="SUPFAM" id="SSF56645">
    <property type="entry name" value="Acyl-CoA dehydrogenase NM domain-like"/>
    <property type="match status" value="1"/>
</dbReference>